<dbReference type="SUPFAM" id="SSF47384">
    <property type="entry name" value="Homodimeric domain of signal transducing histidine kinase"/>
    <property type="match status" value="1"/>
</dbReference>
<dbReference type="Gene3D" id="3.30.450.40">
    <property type="match status" value="1"/>
</dbReference>
<sequence>MLSKSISVIIEKLQASYGEAFFNTMTLQLHQIIGADYTFIARLSSANQTSRTISLVAHGEIVENFEYALADTPCADVSQGSVCVYRHDICRLFPKDQLLIDMEIEGYVGTPLYDSSGSVLGLVVALYQTPIDNSDDVKALFTLFSGRISAEIERYEKEQQLIHFNHNLEQQVAQRTAELTATLEELKASQQQMIEHEKMASIGRLVAGIAHEINTPLGVALLSSSTIDQSLKELQRQVDNNHLTRKTLRKSLQTIAEAQQTQQFNMQRAADLVQNFKQVSSEHYADQQAKINLEQWLHTVIASLKPLLDRHQISIQLSCQPPAIEMTTYPGQLAQIVINLLTNAAQHAFPEEQMKTSPTISVAAHQTGERVHLIVQDNGIGMTESTLTQICEPFFTTKRGQGGTGLGMSIVNNLVRNSLQGSLSIDSAASHGTRVAISLPNTLEG</sequence>
<dbReference type="RefSeq" id="WP_087504249.1">
    <property type="nucleotide sequence ID" value="NZ_BMDX01000001.1"/>
</dbReference>
<dbReference type="PANTHER" id="PTHR43065">
    <property type="entry name" value="SENSOR HISTIDINE KINASE"/>
    <property type="match status" value="1"/>
</dbReference>
<comment type="caution">
    <text evidence="5">The sequence shown here is derived from an EMBL/GenBank/DDBJ whole genome shotgun (WGS) entry which is preliminary data.</text>
</comment>
<dbReference type="PROSITE" id="PS50109">
    <property type="entry name" value="HIS_KIN"/>
    <property type="match status" value="1"/>
</dbReference>
<protein>
    <recommendedName>
        <fullName evidence="2">histidine kinase</fullName>
        <ecNumber evidence="2">2.7.13.3</ecNumber>
    </recommendedName>
</protein>
<dbReference type="Gene3D" id="3.30.565.10">
    <property type="entry name" value="Histidine kinase-like ATPase, C-terminal domain"/>
    <property type="match status" value="1"/>
</dbReference>
<dbReference type="OrthoDB" id="2521613at2"/>
<dbReference type="InterPro" id="IPR029016">
    <property type="entry name" value="GAF-like_dom_sf"/>
</dbReference>
<dbReference type="PANTHER" id="PTHR43065:SF42">
    <property type="entry name" value="TWO-COMPONENT SENSOR PPRA"/>
    <property type="match status" value="1"/>
</dbReference>
<dbReference type="Pfam" id="PF02518">
    <property type="entry name" value="HATPase_c"/>
    <property type="match status" value="1"/>
</dbReference>
<dbReference type="InterPro" id="IPR003594">
    <property type="entry name" value="HATPase_dom"/>
</dbReference>
<dbReference type="EMBL" id="BMDX01000001">
    <property type="protein sequence ID" value="GGA64594.1"/>
    <property type="molecule type" value="Genomic_DNA"/>
</dbReference>
<dbReference type="InterPro" id="IPR003661">
    <property type="entry name" value="HisK_dim/P_dom"/>
</dbReference>
<evidence type="ECO:0000259" key="4">
    <source>
        <dbReference type="PROSITE" id="PS50109"/>
    </source>
</evidence>
<keyword evidence="6" id="KW-1185">Reference proteome</keyword>
<dbReference type="InterPro" id="IPR036890">
    <property type="entry name" value="HATPase_C_sf"/>
</dbReference>
<evidence type="ECO:0000313" key="5">
    <source>
        <dbReference type="EMBL" id="GGA64594.1"/>
    </source>
</evidence>
<dbReference type="SMART" id="SM00387">
    <property type="entry name" value="HATPase_c"/>
    <property type="match status" value="1"/>
</dbReference>
<dbReference type="CDD" id="cd00082">
    <property type="entry name" value="HisKA"/>
    <property type="match status" value="1"/>
</dbReference>
<reference evidence="6" key="1">
    <citation type="journal article" date="2019" name="Int. J. Syst. Evol. Microbiol.">
        <title>The Global Catalogue of Microorganisms (GCM) 10K type strain sequencing project: providing services to taxonomists for standard genome sequencing and annotation.</title>
        <authorList>
            <consortium name="The Broad Institute Genomics Platform"/>
            <consortium name="The Broad Institute Genome Sequencing Center for Infectious Disease"/>
            <person name="Wu L."/>
            <person name="Ma J."/>
        </authorList>
    </citation>
    <scope>NUCLEOTIDE SEQUENCE [LARGE SCALE GENOMIC DNA]</scope>
    <source>
        <strain evidence="6">CGMCC 1.10130</strain>
    </source>
</reference>
<evidence type="ECO:0000313" key="6">
    <source>
        <dbReference type="Proteomes" id="UP000619743"/>
    </source>
</evidence>
<evidence type="ECO:0000256" key="3">
    <source>
        <dbReference type="ARBA" id="ARBA00022553"/>
    </source>
</evidence>
<dbReference type="EC" id="2.7.13.3" evidence="2"/>
<dbReference type="InterPro" id="IPR005467">
    <property type="entry name" value="His_kinase_dom"/>
</dbReference>
<name>A0A8J2U1Y0_9GAMM</name>
<keyword evidence="3" id="KW-0597">Phosphoprotein</keyword>
<accession>A0A8J2U1Y0</accession>
<dbReference type="Proteomes" id="UP000619743">
    <property type="component" value="Unassembled WGS sequence"/>
</dbReference>
<dbReference type="InterPro" id="IPR036097">
    <property type="entry name" value="HisK_dim/P_sf"/>
</dbReference>
<evidence type="ECO:0000256" key="2">
    <source>
        <dbReference type="ARBA" id="ARBA00012438"/>
    </source>
</evidence>
<evidence type="ECO:0000256" key="1">
    <source>
        <dbReference type="ARBA" id="ARBA00000085"/>
    </source>
</evidence>
<organism evidence="5 6">
    <name type="scientific">Neiella marina</name>
    <dbReference type="NCBI Taxonomy" id="508461"/>
    <lineage>
        <taxon>Bacteria</taxon>
        <taxon>Pseudomonadati</taxon>
        <taxon>Pseudomonadota</taxon>
        <taxon>Gammaproteobacteria</taxon>
        <taxon>Alteromonadales</taxon>
        <taxon>Echinimonadaceae</taxon>
        <taxon>Neiella</taxon>
    </lineage>
</organism>
<dbReference type="PRINTS" id="PR00344">
    <property type="entry name" value="BCTRLSENSOR"/>
</dbReference>
<dbReference type="SUPFAM" id="SSF55874">
    <property type="entry name" value="ATPase domain of HSP90 chaperone/DNA topoisomerase II/histidine kinase"/>
    <property type="match status" value="1"/>
</dbReference>
<comment type="catalytic activity">
    <reaction evidence="1">
        <text>ATP + protein L-histidine = ADP + protein N-phospho-L-histidine.</text>
        <dbReference type="EC" id="2.7.13.3"/>
    </reaction>
</comment>
<gene>
    <name evidence="5" type="ORF">GCM10011369_02460</name>
</gene>
<dbReference type="Gene3D" id="1.10.287.130">
    <property type="match status" value="1"/>
</dbReference>
<proteinExistence type="predicted"/>
<dbReference type="SUPFAM" id="SSF55781">
    <property type="entry name" value="GAF domain-like"/>
    <property type="match status" value="1"/>
</dbReference>
<dbReference type="InterPro" id="IPR004358">
    <property type="entry name" value="Sig_transdc_His_kin-like_C"/>
</dbReference>
<feature type="domain" description="Histidine kinase" evidence="4">
    <location>
        <begin position="208"/>
        <end position="443"/>
    </location>
</feature>
<dbReference type="AlphaFoldDB" id="A0A8J2U1Y0"/>
<dbReference type="GO" id="GO:0000155">
    <property type="term" value="F:phosphorelay sensor kinase activity"/>
    <property type="evidence" value="ECO:0007669"/>
    <property type="project" value="InterPro"/>
</dbReference>